<dbReference type="AlphaFoldDB" id="A0A0A7I6H6"/>
<evidence type="ECO:0000256" key="1">
    <source>
        <dbReference type="SAM" id="MobiDB-lite"/>
    </source>
</evidence>
<protein>
    <recommendedName>
        <fullName evidence="4">Superfamily I DNA and RNA helicase</fullName>
    </recommendedName>
</protein>
<name>A0A0A7I6H6_9BIFI</name>
<accession>A0A0A7I6H6</accession>
<dbReference type="Proteomes" id="UP000030636">
    <property type="component" value="Chromosome"/>
</dbReference>
<dbReference type="EMBL" id="CP007457">
    <property type="protein sequence ID" value="AIZ15848.1"/>
    <property type="molecule type" value="Genomic_DNA"/>
</dbReference>
<dbReference type="KEGG" id="bpsp:AH67_01920"/>
<dbReference type="STRING" id="1447715.AH67_01920"/>
<gene>
    <name evidence="2" type="ORF">AH67_01920</name>
</gene>
<organism evidence="2 3">
    <name type="scientific">Bifidobacterium pseudolongum PV8-2</name>
    <dbReference type="NCBI Taxonomy" id="1447715"/>
    <lineage>
        <taxon>Bacteria</taxon>
        <taxon>Bacillati</taxon>
        <taxon>Actinomycetota</taxon>
        <taxon>Actinomycetes</taxon>
        <taxon>Bifidobacteriales</taxon>
        <taxon>Bifidobacteriaceae</taxon>
        <taxon>Bifidobacterium</taxon>
    </lineage>
</organism>
<sequence length="76" mass="8784">MTSEEPQDGAARPYSAERRTPRRHKRVVVRGTERFDADGVKLEPSDVRTREQQAADDDRRILGELPPHWGVFQERA</sequence>
<dbReference type="OrthoDB" id="5150097at2"/>
<evidence type="ECO:0008006" key="4">
    <source>
        <dbReference type="Google" id="ProtNLM"/>
    </source>
</evidence>
<keyword evidence="3" id="KW-1185">Reference proteome</keyword>
<proteinExistence type="predicted"/>
<reference evidence="2 3" key="1">
    <citation type="journal article" date="2015" name="Genome Announc.">
        <title>Bifidobacterium pseudolongum Strain PV8-2, Isolated from a Stool Sample of an Anemic Kenyan Infant.</title>
        <authorList>
            <person name="Vazquez-Gutierrez P."/>
            <person name="Lacroix C."/>
            <person name="Chassard C."/>
            <person name="Klumpp J."/>
            <person name="Stevens M.J."/>
            <person name="Jans C."/>
        </authorList>
    </citation>
    <scope>NUCLEOTIDE SEQUENCE [LARGE SCALE GENOMIC DNA]</scope>
    <source>
        <strain evidence="2 3">PV8-2</strain>
    </source>
</reference>
<feature type="region of interest" description="Disordered" evidence="1">
    <location>
        <begin position="1"/>
        <end position="25"/>
    </location>
</feature>
<dbReference type="RefSeq" id="WP_022858905.1">
    <property type="nucleotide sequence ID" value="NZ_CP007457.1"/>
</dbReference>
<dbReference type="HOGENOM" id="CLU_188172_0_0_11"/>
<evidence type="ECO:0000313" key="3">
    <source>
        <dbReference type="Proteomes" id="UP000030636"/>
    </source>
</evidence>
<evidence type="ECO:0000313" key="2">
    <source>
        <dbReference type="EMBL" id="AIZ15848.1"/>
    </source>
</evidence>